<gene>
    <name evidence="13" type="ORF">KDA27_12165</name>
</gene>
<keyword evidence="4" id="KW-0808">Transferase</keyword>
<evidence type="ECO:0000256" key="8">
    <source>
        <dbReference type="ARBA" id="ARBA00023012"/>
    </source>
</evidence>
<dbReference type="Gene3D" id="3.30.565.10">
    <property type="entry name" value="Histidine kinase-like ATPase, C-terminal domain"/>
    <property type="match status" value="1"/>
</dbReference>
<evidence type="ECO:0000256" key="10">
    <source>
        <dbReference type="SAM" id="MobiDB-lite"/>
    </source>
</evidence>
<dbReference type="SUPFAM" id="SSF55874">
    <property type="entry name" value="ATPase domain of HSP90 chaperone/DNA topoisomerase II/histidine kinase"/>
    <property type="match status" value="1"/>
</dbReference>
<dbReference type="Gene3D" id="1.10.287.130">
    <property type="match status" value="1"/>
</dbReference>
<dbReference type="CDD" id="cd00082">
    <property type="entry name" value="HisKA"/>
    <property type="match status" value="1"/>
</dbReference>
<evidence type="ECO:0000256" key="6">
    <source>
        <dbReference type="ARBA" id="ARBA00022777"/>
    </source>
</evidence>
<reference evidence="13" key="1">
    <citation type="submission" date="2020-04" db="EMBL/GenBank/DDBJ databases">
        <authorList>
            <person name="Zhang T."/>
        </authorList>
    </citation>
    <scope>NUCLEOTIDE SEQUENCE</scope>
    <source>
        <strain evidence="13">HKST-UBA02</strain>
    </source>
</reference>
<dbReference type="AlphaFoldDB" id="A0A956NC79"/>
<keyword evidence="11" id="KW-0812">Transmembrane</keyword>
<keyword evidence="5" id="KW-0547">Nucleotide-binding</keyword>
<keyword evidence="7" id="KW-0067">ATP-binding</keyword>
<reference evidence="13" key="2">
    <citation type="journal article" date="2021" name="Microbiome">
        <title>Successional dynamics and alternative stable states in a saline activated sludge microbial community over 9 years.</title>
        <authorList>
            <person name="Wang Y."/>
            <person name="Ye J."/>
            <person name="Ju F."/>
            <person name="Liu L."/>
            <person name="Boyd J.A."/>
            <person name="Deng Y."/>
            <person name="Parks D.H."/>
            <person name="Jiang X."/>
            <person name="Yin X."/>
            <person name="Woodcroft B.J."/>
            <person name="Tyson G.W."/>
            <person name="Hugenholtz P."/>
            <person name="Polz M.F."/>
            <person name="Zhang T."/>
        </authorList>
    </citation>
    <scope>NUCLEOTIDE SEQUENCE</scope>
    <source>
        <strain evidence="13">HKST-UBA02</strain>
    </source>
</reference>
<feature type="transmembrane region" description="Helical" evidence="11">
    <location>
        <begin position="93"/>
        <end position="110"/>
    </location>
</feature>
<dbReference type="SUPFAM" id="SSF47384">
    <property type="entry name" value="Homodimeric domain of signal transducing histidine kinase"/>
    <property type="match status" value="1"/>
</dbReference>
<comment type="catalytic activity">
    <reaction evidence="1">
        <text>ATP + protein L-histidine = ADP + protein N-phospho-L-histidine.</text>
        <dbReference type="EC" id="2.7.13.3"/>
    </reaction>
</comment>
<evidence type="ECO:0000256" key="5">
    <source>
        <dbReference type="ARBA" id="ARBA00022741"/>
    </source>
</evidence>
<evidence type="ECO:0000313" key="13">
    <source>
        <dbReference type="EMBL" id="MCA9756550.1"/>
    </source>
</evidence>
<dbReference type="PROSITE" id="PS50109">
    <property type="entry name" value="HIS_KIN"/>
    <property type="match status" value="1"/>
</dbReference>
<organism evidence="13 14">
    <name type="scientific">Eiseniibacteriota bacterium</name>
    <dbReference type="NCBI Taxonomy" id="2212470"/>
    <lineage>
        <taxon>Bacteria</taxon>
        <taxon>Candidatus Eiseniibacteriota</taxon>
    </lineage>
</organism>
<accession>A0A956NC79</accession>
<feature type="region of interest" description="Disordered" evidence="10">
    <location>
        <begin position="250"/>
        <end position="274"/>
    </location>
</feature>
<dbReference type="InterPro" id="IPR036890">
    <property type="entry name" value="HATPase_C_sf"/>
</dbReference>
<keyword evidence="8" id="KW-0902">Two-component regulatory system</keyword>
<keyword evidence="6 13" id="KW-0418">Kinase</keyword>
<evidence type="ECO:0000256" key="7">
    <source>
        <dbReference type="ARBA" id="ARBA00022840"/>
    </source>
</evidence>
<dbReference type="Pfam" id="PF00512">
    <property type="entry name" value="HisKA"/>
    <property type="match status" value="1"/>
</dbReference>
<name>A0A956NC79_UNCEI</name>
<protein>
    <recommendedName>
        <fullName evidence="2">histidine kinase</fullName>
        <ecNumber evidence="2">2.7.13.3</ecNumber>
    </recommendedName>
</protein>
<evidence type="ECO:0000256" key="11">
    <source>
        <dbReference type="SAM" id="Phobius"/>
    </source>
</evidence>
<evidence type="ECO:0000256" key="3">
    <source>
        <dbReference type="ARBA" id="ARBA00022553"/>
    </source>
</evidence>
<dbReference type="PANTHER" id="PTHR43065:SF10">
    <property type="entry name" value="PEROXIDE STRESS-ACTIVATED HISTIDINE KINASE MAK3"/>
    <property type="match status" value="1"/>
</dbReference>
<keyword evidence="9" id="KW-0175">Coiled coil</keyword>
<dbReference type="GO" id="GO:0005524">
    <property type="term" value="F:ATP binding"/>
    <property type="evidence" value="ECO:0007669"/>
    <property type="project" value="UniProtKB-KW"/>
</dbReference>
<dbReference type="PANTHER" id="PTHR43065">
    <property type="entry name" value="SENSOR HISTIDINE KINASE"/>
    <property type="match status" value="1"/>
</dbReference>
<dbReference type="SMART" id="SM00388">
    <property type="entry name" value="HisKA"/>
    <property type="match status" value="1"/>
</dbReference>
<evidence type="ECO:0000256" key="1">
    <source>
        <dbReference type="ARBA" id="ARBA00000085"/>
    </source>
</evidence>
<feature type="domain" description="Histidine kinase" evidence="12">
    <location>
        <begin position="160"/>
        <end position="387"/>
    </location>
</feature>
<evidence type="ECO:0000256" key="4">
    <source>
        <dbReference type="ARBA" id="ARBA00022679"/>
    </source>
</evidence>
<dbReference type="EMBL" id="JAGQHS010000057">
    <property type="protein sequence ID" value="MCA9756550.1"/>
    <property type="molecule type" value="Genomic_DNA"/>
</dbReference>
<dbReference type="SMART" id="SM00387">
    <property type="entry name" value="HATPase_c"/>
    <property type="match status" value="1"/>
</dbReference>
<comment type="caution">
    <text evidence="13">The sequence shown here is derived from an EMBL/GenBank/DDBJ whole genome shotgun (WGS) entry which is preliminary data.</text>
</comment>
<dbReference type="InterPro" id="IPR003594">
    <property type="entry name" value="HATPase_dom"/>
</dbReference>
<feature type="transmembrane region" description="Helical" evidence="11">
    <location>
        <begin position="43"/>
        <end position="72"/>
    </location>
</feature>
<evidence type="ECO:0000256" key="2">
    <source>
        <dbReference type="ARBA" id="ARBA00012438"/>
    </source>
</evidence>
<keyword evidence="11" id="KW-1133">Transmembrane helix</keyword>
<dbReference type="Pfam" id="PF02518">
    <property type="entry name" value="HATPase_c"/>
    <property type="match status" value="1"/>
</dbReference>
<dbReference type="Proteomes" id="UP000739538">
    <property type="component" value="Unassembled WGS sequence"/>
</dbReference>
<evidence type="ECO:0000313" key="14">
    <source>
        <dbReference type="Proteomes" id="UP000739538"/>
    </source>
</evidence>
<evidence type="ECO:0000259" key="12">
    <source>
        <dbReference type="PROSITE" id="PS50109"/>
    </source>
</evidence>
<dbReference type="PRINTS" id="PR00344">
    <property type="entry name" value="BCTRLSENSOR"/>
</dbReference>
<dbReference type="GO" id="GO:0000155">
    <property type="term" value="F:phosphorelay sensor kinase activity"/>
    <property type="evidence" value="ECO:0007669"/>
    <property type="project" value="InterPro"/>
</dbReference>
<dbReference type="InterPro" id="IPR003661">
    <property type="entry name" value="HisK_dim/P_dom"/>
</dbReference>
<sequence>MRPRIRPSHLATVGVYLAIATVSVLHYSTNAHAQQLHDIYRRLYYLPIILAAFLHGFRGGLAAATVVCILYAPHATGHISIDPASTTEKSLEMLLYLTIGVVTGSLVSRFKGTRRQLECTAADLQNSLEELQHTVTQLREAEGELVRTARLAAVGRLSAGLAHEIRNPLASIQGSAELLVDDFPSTHPKHRLLTLLIEESHRLNDVLTRFLSFARHREPGQADVPILEEIQAVIGLVQTQRGPEASRISLQTTPDELPSAPAPRSAETASSARNPLPQVLGDRELLRQVLLNVLLNASQAAGPDGDVRVTCYRLADRVRIEVRDSGAGFSQQALESAFTPFFTTKEEGTGLGLAISHRIIEAHRGDIEISNAEDGGAIVSITLPVSLSEKASDQSNG</sequence>
<dbReference type="InterPro" id="IPR005467">
    <property type="entry name" value="His_kinase_dom"/>
</dbReference>
<feature type="coiled-coil region" evidence="9">
    <location>
        <begin position="114"/>
        <end position="144"/>
    </location>
</feature>
<proteinExistence type="predicted"/>
<dbReference type="InterPro" id="IPR004358">
    <property type="entry name" value="Sig_transdc_His_kin-like_C"/>
</dbReference>
<dbReference type="InterPro" id="IPR036097">
    <property type="entry name" value="HisK_dim/P_sf"/>
</dbReference>
<keyword evidence="11" id="KW-0472">Membrane</keyword>
<dbReference type="EC" id="2.7.13.3" evidence="2"/>
<evidence type="ECO:0000256" key="9">
    <source>
        <dbReference type="SAM" id="Coils"/>
    </source>
</evidence>
<keyword evidence="3" id="KW-0597">Phosphoprotein</keyword>